<organism evidence="3 4">
    <name type="scientific">Daejeonella rubra</name>
    <dbReference type="NCBI Taxonomy" id="990371"/>
    <lineage>
        <taxon>Bacteria</taxon>
        <taxon>Pseudomonadati</taxon>
        <taxon>Bacteroidota</taxon>
        <taxon>Sphingobacteriia</taxon>
        <taxon>Sphingobacteriales</taxon>
        <taxon>Sphingobacteriaceae</taxon>
        <taxon>Daejeonella</taxon>
    </lineage>
</organism>
<dbReference type="GO" id="GO:0016491">
    <property type="term" value="F:oxidoreductase activity"/>
    <property type="evidence" value="ECO:0007669"/>
    <property type="project" value="InterPro"/>
</dbReference>
<keyword evidence="1" id="KW-0732">Signal</keyword>
<feature type="signal peptide" evidence="1">
    <location>
        <begin position="1"/>
        <end position="23"/>
    </location>
</feature>
<evidence type="ECO:0000313" key="4">
    <source>
        <dbReference type="Proteomes" id="UP000199226"/>
    </source>
</evidence>
<dbReference type="InterPro" id="IPR013740">
    <property type="entry name" value="Redoxin"/>
</dbReference>
<dbReference type="Gene3D" id="3.40.30.10">
    <property type="entry name" value="Glutaredoxin"/>
    <property type="match status" value="1"/>
</dbReference>
<feature type="chain" id="PRO_5011793265" evidence="1">
    <location>
        <begin position="24"/>
        <end position="177"/>
    </location>
</feature>
<dbReference type="PROSITE" id="PS51352">
    <property type="entry name" value="THIOREDOXIN_2"/>
    <property type="match status" value="1"/>
</dbReference>
<evidence type="ECO:0000256" key="1">
    <source>
        <dbReference type="SAM" id="SignalP"/>
    </source>
</evidence>
<dbReference type="SUPFAM" id="SSF52833">
    <property type="entry name" value="Thioredoxin-like"/>
    <property type="match status" value="1"/>
</dbReference>
<dbReference type="EMBL" id="FNHH01000007">
    <property type="protein sequence ID" value="SDM18695.1"/>
    <property type="molecule type" value="Genomic_DNA"/>
</dbReference>
<name>A0A1G9R8E1_9SPHI</name>
<feature type="domain" description="Thioredoxin" evidence="2">
    <location>
        <begin position="19"/>
        <end position="176"/>
    </location>
</feature>
<dbReference type="OrthoDB" id="1095575at2"/>
<reference evidence="4" key="1">
    <citation type="submission" date="2016-10" db="EMBL/GenBank/DDBJ databases">
        <authorList>
            <person name="Varghese N."/>
            <person name="Submissions S."/>
        </authorList>
    </citation>
    <scope>NUCLEOTIDE SEQUENCE [LARGE SCALE GENOMIC DNA]</scope>
    <source>
        <strain evidence="4">DSM 24536</strain>
    </source>
</reference>
<dbReference type="Proteomes" id="UP000199226">
    <property type="component" value="Unassembled WGS sequence"/>
</dbReference>
<dbReference type="Pfam" id="PF08534">
    <property type="entry name" value="Redoxin"/>
    <property type="match status" value="1"/>
</dbReference>
<proteinExistence type="predicted"/>
<sequence>MKVKYSILTILFLISVISSIVQAQVPAIIRLSSATDDRQFVLSKEKGKFVALHFLLKTECPYCIRHTQDYFSKAKTLKNVVQVFIKPDSELEIRSWSGKLASEDLKNFPIYRDPDAQLAKQLNIPDGYKFHNQLVHYPATILFGPNGKEVYRYVGKNNSDRLSFEQLAARVNDLSKK</sequence>
<dbReference type="InterPro" id="IPR013766">
    <property type="entry name" value="Thioredoxin_domain"/>
</dbReference>
<dbReference type="AlphaFoldDB" id="A0A1G9R8E1"/>
<dbReference type="InterPro" id="IPR036249">
    <property type="entry name" value="Thioredoxin-like_sf"/>
</dbReference>
<protein>
    <submittedName>
        <fullName evidence="3">Peroxiredoxin Q/BCP</fullName>
    </submittedName>
</protein>
<dbReference type="STRING" id="990371.SAMN05421813_107114"/>
<accession>A0A1G9R8E1</accession>
<evidence type="ECO:0000259" key="2">
    <source>
        <dbReference type="PROSITE" id="PS51352"/>
    </source>
</evidence>
<keyword evidence="4" id="KW-1185">Reference proteome</keyword>
<gene>
    <name evidence="3" type="ORF">SAMN05421813_107114</name>
</gene>
<dbReference type="RefSeq" id="WP_090702699.1">
    <property type="nucleotide sequence ID" value="NZ_FNHH01000007.1"/>
</dbReference>
<evidence type="ECO:0000313" key="3">
    <source>
        <dbReference type="EMBL" id="SDM18695.1"/>
    </source>
</evidence>